<dbReference type="ExpressionAtlas" id="A0A1D6H487">
    <property type="expression patterns" value="baseline and differential"/>
</dbReference>
<dbReference type="InterPro" id="IPR042977">
    <property type="entry name" value="AtJ6-like"/>
</dbReference>
<reference evidence="2" key="1">
    <citation type="submission" date="2015-12" db="EMBL/GenBank/DDBJ databases">
        <title>Update maize B73 reference genome by single molecule sequencing technologies.</title>
        <authorList>
            <consortium name="Maize Genome Sequencing Project"/>
            <person name="Ware D."/>
        </authorList>
    </citation>
    <scope>NUCLEOTIDE SEQUENCE</scope>
    <source>
        <tissue evidence="2">Seedling</tissue>
    </source>
</reference>
<feature type="compositionally biased region" description="Basic and acidic residues" evidence="1">
    <location>
        <begin position="248"/>
        <end position="263"/>
    </location>
</feature>
<dbReference type="Pfam" id="PF00226">
    <property type="entry name" value="DnaJ"/>
    <property type="match status" value="1"/>
</dbReference>
<feature type="compositionally biased region" description="Polar residues" evidence="1">
    <location>
        <begin position="232"/>
        <end position="241"/>
    </location>
</feature>
<protein>
    <submittedName>
        <fullName evidence="2">Chaperone protein dnaJ 6</fullName>
    </submittedName>
</protein>
<dbReference type="InterPro" id="IPR001623">
    <property type="entry name" value="DnaJ_domain"/>
</dbReference>
<dbReference type="AlphaFoldDB" id="A0A1D6H487"/>
<dbReference type="PANTHER" id="PTHR44916">
    <property type="entry name" value="CHAPERONE DNAJ-DOMAIN SUPERFAMILY PROTEIN-RELATED"/>
    <property type="match status" value="1"/>
</dbReference>
<dbReference type="SMART" id="SM00271">
    <property type="entry name" value="DnaJ"/>
    <property type="match status" value="1"/>
</dbReference>
<evidence type="ECO:0000256" key="1">
    <source>
        <dbReference type="SAM" id="MobiDB-lite"/>
    </source>
</evidence>
<gene>
    <name evidence="2" type="ORF">ZEAMMB73_Zm00001d015839</name>
</gene>
<dbReference type="CDD" id="cd06257">
    <property type="entry name" value="DnaJ"/>
    <property type="match status" value="1"/>
</dbReference>
<feature type="region of interest" description="Disordered" evidence="1">
    <location>
        <begin position="183"/>
        <end position="204"/>
    </location>
</feature>
<dbReference type="EMBL" id="CM000781">
    <property type="protein sequence ID" value="AQK69642.1"/>
    <property type="molecule type" value="Genomic_DNA"/>
</dbReference>
<dbReference type="GO" id="GO:0005783">
    <property type="term" value="C:endoplasmic reticulum"/>
    <property type="evidence" value="ECO:0007669"/>
    <property type="project" value="UniProtKB-ARBA"/>
</dbReference>
<dbReference type="PANTHER" id="PTHR44916:SF1">
    <property type="entry name" value="CHAPERONE DNAJ-DOMAIN SUPERFAMILY PROTEIN-RELATED"/>
    <property type="match status" value="1"/>
</dbReference>
<proteinExistence type="predicted"/>
<sequence>MGRKGRKARVSRDADVDGSEDEMAAAPAAAAGRSLYEILGVEKTASQQEIKKAYHKLALRLHPDKNPGDEEAKEKFQQLQKVISILGDAEKRALYDETGITDDDALVGEAANDLQEYFRTMYKKVTEADIEEFEAKYRGLFCTMICSEPKLDSHRFKDIIDGAIAEGELKSTKAYEKWSKKISEMEPPTNPLERRAKSRKKSEENDLILAISQRRAERKNQFNSILSNIMSKCDSKASSSEPTEEEFELARQRLESKMAKRRK</sequence>
<organism evidence="2">
    <name type="scientific">Zea mays</name>
    <name type="common">Maize</name>
    <dbReference type="NCBI Taxonomy" id="4577"/>
    <lineage>
        <taxon>Eukaryota</taxon>
        <taxon>Viridiplantae</taxon>
        <taxon>Streptophyta</taxon>
        <taxon>Embryophyta</taxon>
        <taxon>Tracheophyta</taxon>
        <taxon>Spermatophyta</taxon>
        <taxon>Magnoliopsida</taxon>
        <taxon>Liliopsida</taxon>
        <taxon>Poales</taxon>
        <taxon>Poaceae</taxon>
        <taxon>PACMAD clade</taxon>
        <taxon>Panicoideae</taxon>
        <taxon>Andropogonodae</taxon>
        <taxon>Andropogoneae</taxon>
        <taxon>Tripsacinae</taxon>
        <taxon>Zea</taxon>
    </lineage>
</organism>
<dbReference type="InterPro" id="IPR056453">
    <property type="entry name" value="HTH_DNAJC9"/>
</dbReference>
<dbReference type="PROSITE" id="PS50076">
    <property type="entry name" value="DNAJ_2"/>
    <property type="match status" value="1"/>
</dbReference>
<dbReference type="PRINTS" id="PR00625">
    <property type="entry name" value="JDOMAIN"/>
</dbReference>
<dbReference type="Pfam" id="PF23302">
    <property type="entry name" value="HTH_DNAJC9"/>
    <property type="match status" value="1"/>
</dbReference>
<evidence type="ECO:0000313" key="2">
    <source>
        <dbReference type="EMBL" id="AQK69642.1"/>
    </source>
</evidence>
<feature type="region of interest" description="Disordered" evidence="1">
    <location>
        <begin position="1"/>
        <end position="27"/>
    </location>
</feature>
<dbReference type="Gene3D" id="1.10.287.110">
    <property type="entry name" value="DnaJ domain"/>
    <property type="match status" value="1"/>
</dbReference>
<name>A0A1D6H487_MAIZE</name>
<accession>A0A1D6H487</accession>
<dbReference type="InterPro" id="IPR036869">
    <property type="entry name" value="J_dom_sf"/>
</dbReference>
<feature type="region of interest" description="Disordered" evidence="1">
    <location>
        <begin position="232"/>
        <end position="263"/>
    </location>
</feature>
<dbReference type="SUPFAM" id="SSF46565">
    <property type="entry name" value="Chaperone J-domain"/>
    <property type="match status" value="1"/>
</dbReference>